<name>A0A6P0UQ06_9FLAO</name>
<sequence length="167" mass="19350">MQLRKFQETDAEQMAELLNNRNILDNLRDMIPYPYDAKDALEFIESCQQEAPQITFVIDIDGLPIGVIGLVLQEDIYKKSAEIGYWLGEPYWNHGYMTKAIGLMVDYGFNKLDLTRIFAGVFEYNKASRKVLEKAGFKFEGVFEKAVIKNGKLVDEYRYAVINPRYK</sequence>
<dbReference type="SUPFAM" id="SSF55729">
    <property type="entry name" value="Acyl-CoA N-acyltransferases (Nat)"/>
    <property type="match status" value="1"/>
</dbReference>
<feature type="domain" description="N-acetyltransferase" evidence="1">
    <location>
        <begin position="1"/>
        <end position="164"/>
    </location>
</feature>
<proteinExistence type="predicted"/>
<dbReference type="GO" id="GO:0016747">
    <property type="term" value="F:acyltransferase activity, transferring groups other than amino-acyl groups"/>
    <property type="evidence" value="ECO:0007669"/>
    <property type="project" value="InterPro"/>
</dbReference>
<dbReference type="PANTHER" id="PTHR43328">
    <property type="entry name" value="ACETYLTRANSFERASE-RELATED"/>
    <property type="match status" value="1"/>
</dbReference>
<reference evidence="2 3" key="1">
    <citation type="submission" date="2020-01" db="EMBL/GenBank/DDBJ databases">
        <title>Leptobacterium flavescens.</title>
        <authorList>
            <person name="Wang G."/>
        </authorList>
    </citation>
    <scope>NUCLEOTIDE SEQUENCE [LARGE SCALE GENOMIC DNA]</scope>
    <source>
        <strain evidence="2 3">KCTC 22160</strain>
    </source>
</reference>
<dbReference type="EMBL" id="JAABOO010000001">
    <property type="protein sequence ID" value="NER12466.1"/>
    <property type="molecule type" value="Genomic_DNA"/>
</dbReference>
<evidence type="ECO:0000313" key="2">
    <source>
        <dbReference type="EMBL" id="NER12466.1"/>
    </source>
</evidence>
<dbReference type="Gene3D" id="3.40.630.30">
    <property type="match status" value="1"/>
</dbReference>
<gene>
    <name evidence="2" type="ORF">GWK08_03360</name>
</gene>
<dbReference type="AlphaFoldDB" id="A0A6P0UQ06"/>
<comment type="caution">
    <text evidence="2">The sequence shown here is derived from an EMBL/GenBank/DDBJ whole genome shotgun (WGS) entry which is preliminary data.</text>
</comment>
<organism evidence="2 3">
    <name type="scientific">Leptobacterium flavescens</name>
    <dbReference type="NCBI Taxonomy" id="472055"/>
    <lineage>
        <taxon>Bacteria</taxon>
        <taxon>Pseudomonadati</taxon>
        <taxon>Bacteroidota</taxon>
        <taxon>Flavobacteriia</taxon>
        <taxon>Flavobacteriales</taxon>
        <taxon>Flavobacteriaceae</taxon>
        <taxon>Leptobacterium</taxon>
    </lineage>
</organism>
<dbReference type="InterPro" id="IPR016181">
    <property type="entry name" value="Acyl_CoA_acyltransferase"/>
</dbReference>
<keyword evidence="3" id="KW-1185">Reference proteome</keyword>
<dbReference type="InterPro" id="IPR000182">
    <property type="entry name" value="GNAT_dom"/>
</dbReference>
<evidence type="ECO:0000313" key="3">
    <source>
        <dbReference type="Proteomes" id="UP000468581"/>
    </source>
</evidence>
<dbReference type="PROSITE" id="PS51186">
    <property type="entry name" value="GNAT"/>
    <property type="match status" value="1"/>
</dbReference>
<accession>A0A6P0UQ06</accession>
<protein>
    <submittedName>
        <fullName evidence="2">GNAT family N-acetyltransferase</fullName>
    </submittedName>
</protein>
<dbReference type="RefSeq" id="WP_163605487.1">
    <property type="nucleotide sequence ID" value="NZ_JAABOO010000001.1"/>
</dbReference>
<dbReference type="Proteomes" id="UP000468581">
    <property type="component" value="Unassembled WGS sequence"/>
</dbReference>
<evidence type="ECO:0000259" key="1">
    <source>
        <dbReference type="PROSITE" id="PS51186"/>
    </source>
</evidence>
<keyword evidence="2" id="KW-0808">Transferase</keyword>
<dbReference type="PANTHER" id="PTHR43328:SF1">
    <property type="entry name" value="N-ACETYLTRANSFERASE DOMAIN-CONTAINING PROTEIN"/>
    <property type="match status" value="1"/>
</dbReference>
<dbReference type="Pfam" id="PF13302">
    <property type="entry name" value="Acetyltransf_3"/>
    <property type="match status" value="1"/>
</dbReference>